<evidence type="ECO:0000256" key="2">
    <source>
        <dbReference type="ARBA" id="ARBA00022679"/>
    </source>
</evidence>
<dbReference type="GO" id="GO:0004740">
    <property type="term" value="F:pyruvate dehydrogenase (acetyl-transferring) kinase activity"/>
    <property type="evidence" value="ECO:0007669"/>
    <property type="project" value="UniProtKB-EC"/>
</dbReference>
<accession>A0AAV5QMT5</accession>
<dbReference type="AlphaFoldDB" id="A0AAV5QMT5"/>
<reference evidence="10 11" key="1">
    <citation type="journal article" date="2023" name="Elife">
        <title>Identification of key yeast species and microbe-microbe interactions impacting larval growth of Drosophila in the wild.</title>
        <authorList>
            <person name="Mure A."/>
            <person name="Sugiura Y."/>
            <person name="Maeda R."/>
            <person name="Honda K."/>
            <person name="Sakurai N."/>
            <person name="Takahashi Y."/>
            <person name="Watada M."/>
            <person name="Katoh T."/>
            <person name="Gotoh A."/>
            <person name="Gotoh Y."/>
            <person name="Taniguchi I."/>
            <person name="Nakamura K."/>
            <person name="Hayashi T."/>
            <person name="Katayama T."/>
            <person name="Uemura T."/>
            <person name="Hattori Y."/>
        </authorList>
    </citation>
    <scope>NUCLEOTIDE SEQUENCE [LARGE SCALE GENOMIC DNA]</scope>
    <source>
        <strain evidence="10 11">SC-9</strain>
    </source>
</reference>
<evidence type="ECO:0000313" key="10">
    <source>
        <dbReference type="EMBL" id="GMM35473.1"/>
    </source>
</evidence>
<gene>
    <name evidence="10" type="ORF">DASC09_027980</name>
</gene>
<name>A0AAV5QMT5_9ASCO</name>
<evidence type="ECO:0000256" key="6">
    <source>
        <dbReference type="ARBA" id="ARBA00023128"/>
    </source>
</evidence>
<keyword evidence="4 8" id="KW-0418">Kinase</keyword>
<dbReference type="SUPFAM" id="SSF55874">
    <property type="entry name" value="ATPase domain of HSP90 chaperone/DNA topoisomerase II/histidine kinase"/>
    <property type="match status" value="1"/>
</dbReference>
<dbReference type="PANTHER" id="PTHR11947">
    <property type="entry name" value="PYRUVATE DEHYDROGENASE KINASE"/>
    <property type="match status" value="1"/>
</dbReference>
<dbReference type="Gene3D" id="1.20.140.20">
    <property type="entry name" value="Alpha-ketoacid/pyruvate dehydrogenase kinase, N-terminal domain"/>
    <property type="match status" value="1"/>
</dbReference>
<evidence type="ECO:0000256" key="1">
    <source>
        <dbReference type="ARBA" id="ARBA00006155"/>
    </source>
</evidence>
<dbReference type="CDD" id="cd16929">
    <property type="entry name" value="HATPase_PDK-like"/>
    <property type="match status" value="1"/>
</dbReference>
<protein>
    <recommendedName>
        <fullName evidence="8">Protein-serine/threonine kinase</fullName>
        <ecNumber evidence="8">2.7.11.-</ecNumber>
    </recommendedName>
</protein>
<organism evidence="10 11">
    <name type="scientific">Saccharomycopsis crataegensis</name>
    <dbReference type="NCBI Taxonomy" id="43959"/>
    <lineage>
        <taxon>Eukaryota</taxon>
        <taxon>Fungi</taxon>
        <taxon>Dikarya</taxon>
        <taxon>Ascomycota</taxon>
        <taxon>Saccharomycotina</taxon>
        <taxon>Saccharomycetes</taxon>
        <taxon>Saccharomycopsidaceae</taxon>
        <taxon>Saccharomycopsis</taxon>
    </lineage>
</organism>
<dbReference type="InterPro" id="IPR018955">
    <property type="entry name" value="BCDHK/PDK_N"/>
</dbReference>
<dbReference type="GO" id="GO:0005759">
    <property type="term" value="C:mitochondrial matrix"/>
    <property type="evidence" value="ECO:0007669"/>
    <property type="project" value="UniProtKB-SubCell"/>
</dbReference>
<dbReference type="InterPro" id="IPR036890">
    <property type="entry name" value="HATPase_C_sf"/>
</dbReference>
<keyword evidence="2 8" id="KW-0808">Transferase</keyword>
<sequence>MSINKSLLDKIYTYAKYPPTGVSIRQMVNFGVHPNVGTLFRASQFVVEELPIRLAHRIKELDHLPNGLSLNPSIVEVKHWYAKSFDELTSLPRPQIAGDLKKLLYPTSINDHHRKYYVDLPDTIYCSSDIYEYNDLVTNTLTKIKKRHDPTVATIAKGVLEWKHLTKGPDVIDSSIQQFLDRFYMSRIGIRMLIGQHIALNKEPLRDDYVGIICKHTNVGDLAQDAIENARYICEQYFGLYEAPKVELYCADNIEFMYVPSHLMHMLFEILKNSLRATVEYHLMKQQQQQQQLKGDAFDIYNLEFPPIKVIVANGNEDITIKISDEGGGIPRSAMPLIWTYLYTTAKDIPDIDNIGENEFIAPMAGLGYGISLSRLYARYFGGDLKLISMEGYGTDAYIHLNKLGGSTEPLP</sequence>
<evidence type="ECO:0000313" key="11">
    <source>
        <dbReference type="Proteomes" id="UP001360560"/>
    </source>
</evidence>
<proteinExistence type="inferred from homology"/>
<evidence type="ECO:0000256" key="8">
    <source>
        <dbReference type="RuleBase" id="RU366032"/>
    </source>
</evidence>
<comment type="subcellular location">
    <subcellularLocation>
        <location evidence="8">Mitochondrion matrix</location>
    </subcellularLocation>
</comment>
<dbReference type="EMBL" id="BTFZ01000006">
    <property type="protein sequence ID" value="GMM35473.1"/>
    <property type="molecule type" value="Genomic_DNA"/>
</dbReference>
<keyword evidence="11" id="KW-1185">Reference proteome</keyword>
<keyword evidence="6 8" id="KW-0496">Mitochondrion</keyword>
<feature type="domain" description="Histidine kinase" evidence="9">
    <location>
        <begin position="260"/>
        <end position="405"/>
    </location>
</feature>
<evidence type="ECO:0000259" key="9">
    <source>
        <dbReference type="PROSITE" id="PS50109"/>
    </source>
</evidence>
<comment type="caution">
    <text evidence="10">The sequence shown here is derived from an EMBL/GenBank/DDBJ whole genome shotgun (WGS) entry which is preliminary data.</text>
</comment>
<dbReference type="PANTHER" id="PTHR11947:SF3">
    <property type="entry name" value="[PYRUVATE DEHYDROGENASE (ACETYL-TRANSFERRING)] KINASE, MITOCHONDRIAL"/>
    <property type="match status" value="1"/>
</dbReference>
<comment type="catalytic activity">
    <reaction evidence="7">
        <text>L-seryl-[pyruvate dehydrogenase E1 alpha subunit] + ATP = O-phospho-L-seryl-[pyruvate dehydrogenase E1 alpha subunit] + ADP + H(+)</text>
        <dbReference type="Rhea" id="RHEA:23052"/>
        <dbReference type="Rhea" id="RHEA-COMP:13689"/>
        <dbReference type="Rhea" id="RHEA-COMP:13690"/>
        <dbReference type="ChEBI" id="CHEBI:15378"/>
        <dbReference type="ChEBI" id="CHEBI:29999"/>
        <dbReference type="ChEBI" id="CHEBI:30616"/>
        <dbReference type="ChEBI" id="CHEBI:83421"/>
        <dbReference type="ChEBI" id="CHEBI:456216"/>
        <dbReference type="EC" id="2.7.11.2"/>
    </reaction>
</comment>
<keyword evidence="3 8" id="KW-0547">Nucleotide-binding</keyword>
<evidence type="ECO:0000256" key="7">
    <source>
        <dbReference type="ARBA" id="ARBA00048201"/>
    </source>
</evidence>
<evidence type="ECO:0000256" key="3">
    <source>
        <dbReference type="ARBA" id="ARBA00022741"/>
    </source>
</evidence>
<dbReference type="InterPro" id="IPR005467">
    <property type="entry name" value="His_kinase_dom"/>
</dbReference>
<dbReference type="SUPFAM" id="SSF69012">
    <property type="entry name" value="alpha-ketoacid dehydrogenase kinase, N-terminal domain"/>
    <property type="match status" value="1"/>
</dbReference>
<dbReference type="Gene3D" id="3.30.565.10">
    <property type="entry name" value="Histidine kinase-like ATPase, C-terminal domain"/>
    <property type="match status" value="1"/>
</dbReference>
<dbReference type="EC" id="2.7.11.-" evidence="8"/>
<comment type="similarity">
    <text evidence="1 8">Belongs to the PDK/BCKDK protein kinase family.</text>
</comment>
<dbReference type="GeneID" id="90073452"/>
<dbReference type="InterPro" id="IPR039028">
    <property type="entry name" value="BCKD/PDK"/>
</dbReference>
<dbReference type="GO" id="GO:0005524">
    <property type="term" value="F:ATP binding"/>
    <property type="evidence" value="ECO:0007669"/>
    <property type="project" value="UniProtKB-UniRule"/>
</dbReference>
<dbReference type="PROSITE" id="PS50109">
    <property type="entry name" value="HIS_KIN"/>
    <property type="match status" value="1"/>
</dbReference>
<dbReference type="InterPro" id="IPR004358">
    <property type="entry name" value="Sig_transdc_His_kin-like_C"/>
</dbReference>
<dbReference type="SMART" id="SM00387">
    <property type="entry name" value="HATPase_c"/>
    <property type="match status" value="1"/>
</dbReference>
<evidence type="ECO:0000256" key="4">
    <source>
        <dbReference type="ARBA" id="ARBA00022777"/>
    </source>
</evidence>
<dbReference type="InterPro" id="IPR003594">
    <property type="entry name" value="HATPase_dom"/>
</dbReference>
<dbReference type="RefSeq" id="XP_064852473.1">
    <property type="nucleotide sequence ID" value="XM_064996401.1"/>
</dbReference>
<dbReference type="GO" id="GO:0010906">
    <property type="term" value="P:regulation of glucose metabolic process"/>
    <property type="evidence" value="ECO:0007669"/>
    <property type="project" value="TreeGrafter"/>
</dbReference>
<keyword evidence="5 8" id="KW-0067">ATP-binding</keyword>
<dbReference type="Pfam" id="PF10436">
    <property type="entry name" value="BCDHK_Adom3"/>
    <property type="match status" value="1"/>
</dbReference>
<evidence type="ECO:0000256" key="5">
    <source>
        <dbReference type="ARBA" id="ARBA00022840"/>
    </source>
</evidence>
<dbReference type="Proteomes" id="UP001360560">
    <property type="component" value="Unassembled WGS sequence"/>
</dbReference>
<dbReference type="Pfam" id="PF02518">
    <property type="entry name" value="HATPase_c"/>
    <property type="match status" value="1"/>
</dbReference>
<dbReference type="InterPro" id="IPR036784">
    <property type="entry name" value="AK/P_DHK_N_sf"/>
</dbReference>
<dbReference type="PRINTS" id="PR00344">
    <property type="entry name" value="BCTRLSENSOR"/>
</dbReference>